<evidence type="ECO:0000313" key="2">
    <source>
        <dbReference type="EMBL" id="SOD92220.1"/>
    </source>
</evidence>
<evidence type="ECO:0000256" key="1">
    <source>
        <dbReference type="SAM" id="MobiDB-lite"/>
    </source>
</evidence>
<dbReference type="EMBL" id="OCNH01000003">
    <property type="protein sequence ID" value="SOD92220.1"/>
    <property type="molecule type" value="Genomic_DNA"/>
</dbReference>
<organism evidence="2 3">
    <name type="scientific">Spirosoma fluviale</name>
    <dbReference type="NCBI Taxonomy" id="1597977"/>
    <lineage>
        <taxon>Bacteria</taxon>
        <taxon>Pseudomonadati</taxon>
        <taxon>Bacteroidota</taxon>
        <taxon>Cytophagia</taxon>
        <taxon>Cytophagales</taxon>
        <taxon>Cytophagaceae</taxon>
        <taxon>Spirosoma</taxon>
    </lineage>
</organism>
<evidence type="ECO:0000313" key="3">
    <source>
        <dbReference type="Proteomes" id="UP000219452"/>
    </source>
</evidence>
<feature type="compositionally biased region" description="Basic residues" evidence="1">
    <location>
        <begin position="16"/>
        <end position="30"/>
    </location>
</feature>
<accession>A0A286G9K6</accession>
<sequence length="30" mass="3623">MKTMSEAQQDEFRQAHGFKRVRPPIHQLKQ</sequence>
<feature type="region of interest" description="Disordered" evidence="1">
    <location>
        <begin position="1"/>
        <end position="30"/>
    </location>
</feature>
<dbReference type="AlphaFoldDB" id="A0A286G9K6"/>
<proteinExistence type="predicted"/>
<protein>
    <submittedName>
        <fullName evidence="2">Uncharacterized protein</fullName>
    </submittedName>
</protein>
<keyword evidence="3" id="KW-1185">Reference proteome</keyword>
<name>A0A286G9K6_9BACT</name>
<reference evidence="3" key="1">
    <citation type="submission" date="2017-09" db="EMBL/GenBank/DDBJ databases">
        <authorList>
            <person name="Varghese N."/>
            <person name="Submissions S."/>
        </authorList>
    </citation>
    <scope>NUCLEOTIDE SEQUENCE [LARGE SCALE GENOMIC DNA]</scope>
    <source>
        <strain evidence="3">DSM 29961</strain>
    </source>
</reference>
<gene>
    <name evidence="2" type="ORF">SAMN06269250_3865</name>
</gene>
<dbReference type="Proteomes" id="UP000219452">
    <property type="component" value="Unassembled WGS sequence"/>
</dbReference>